<evidence type="ECO:0000313" key="3">
    <source>
        <dbReference type="Proteomes" id="UP000184488"/>
    </source>
</evidence>
<keyword evidence="1" id="KW-0732">Signal</keyword>
<proteinExistence type="predicted"/>
<feature type="signal peptide" evidence="1">
    <location>
        <begin position="1"/>
        <end position="20"/>
    </location>
</feature>
<dbReference type="STRING" id="415425.SAMN05444363_1112"/>
<dbReference type="RefSeq" id="WP_073309363.1">
    <property type="nucleotide sequence ID" value="NZ_FQZI01000002.1"/>
</dbReference>
<protein>
    <recommendedName>
        <fullName evidence="4">YD repeat-containing protein</fullName>
    </recommendedName>
</protein>
<sequence length="1118" mass="128309">MKLSKVFILLILTLSIKTLAQELPNIVPPSPEASQMLKAIETPVSHFSGLANISIPITTIKVDNIEIPIRLDYYSKGILVDEISSRIGAGWSLNYGGVVSRQIRDKADGYGILYNDHFRDFQYSPSRRINILSATVDPETNPYDFIPDQFYFSTPSESGKFIFDYMDDQPVIQDYKDIIINHDFNSTTNASLSSGFILTDKEGNKFYYGKTKDQSRKALNYEKSNTSYIYSSNFFQQNNLNESYQPNSWQLVEIETSKGNKIEFFYEPETTYYIKKNHDKHEKQGENNFYNTPTSYFSKIESVQQQLSEIKFNQGKIKFINNLQQQREDLLGGRSLDQIELYDIKNVLIKKIKLNHFYTSANPQDQNVLPQLRMLDSESEKRLFLSEVIEFPVVSSEVEPITYKLEYTNQILPSRFSTSQDAWGYYNGEPNGHYLTFFQTNVNPINRRVSPTFSSAGMLEKITYPTKGYTTYTYENNVAFYDNRFDGNIIIHETMPEDDATPVGLSPFEYNTNFNGSYYTKIFEITDVDTGISNYETINTTFHIYNNSECITGKELTCSYKASITNVDTKKSYPLKPNLSTILLPKGKYVLNVHPLNYPYDHLDMVNGFNIILNWKKNVNSSDNLYSGGKRIKSIKQFNHDNSLVTSKEYIYPGKGNLYGLPNFLSFHYKDENGQRIYTNYGGIPGAPFSTYQSNSTGYTTVIEYFGDSNQNNGKIEYSFTDTQDNGKYWEFPQHAPTDNEWLRGKPLVTNYYKNNNGNYELQRTLEYEYYNQNSMLNMINSDPQIETLKPEPTYKGLSQNVTDPLKKYKKTRDSFRLPLFSFMSSGNVSGEPANNNIPNCWVPDGNGGVKYECSEDYYYKSYFLTGGFAPLKKITQTEYYEGSEFITVNEYLYNTQNNYQIKSTQNRNSIEETLETKYSYAHEIGNQAMIAKNMIGIPLKTETLRNNEKLSTQETLYKDWGNNLLAPEIVKVSKGNQDLEDRIKYNRIDGTNGNPLEVEQIGGTKIAYIWGYNKTQPIAKIENASYADVESYVSNLQSKSDTGTESELITALNNLRTALPNAMVTTLTYKPLVGVSTVTDPKGNLTTYLYDEFNRLKQVVDHQGNVISENNYNYRPN</sequence>
<evidence type="ECO:0000256" key="1">
    <source>
        <dbReference type="SAM" id="SignalP"/>
    </source>
</evidence>
<dbReference type="AlphaFoldDB" id="A0A1M6CVU6"/>
<gene>
    <name evidence="2" type="ORF">SAMN05444363_1112</name>
</gene>
<dbReference type="OrthoDB" id="9814627at2"/>
<feature type="chain" id="PRO_5013019831" description="YD repeat-containing protein" evidence="1">
    <location>
        <begin position="21"/>
        <end position="1118"/>
    </location>
</feature>
<organism evidence="2 3">
    <name type="scientific">Flavobacterium terrae</name>
    <dbReference type="NCBI Taxonomy" id="415425"/>
    <lineage>
        <taxon>Bacteria</taxon>
        <taxon>Pseudomonadati</taxon>
        <taxon>Bacteroidota</taxon>
        <taxon>Flavobacteriia</taxon>
        <taxon>Flavobacteriales</taxon>
        <taxon>Flavobacteriaceae</taxon>
        <taxon>Flavobacterium</taxon>
    </lineage>
</organism>
<evidence type="ECO:0000313" key="2">
    <source>
        <dbReference type="EMBL" id="SHI64858.1"/>
    </source>
</evidence>
<name>A0A1M6CVU6_9FLAO</name>
<reference evidence="3" key="1">
    <citation type="submission" date="2016-11" db="EMBL/GenBank/DDBJ databases">
        <authorList>
            <person name="Varghese N."/>
            <person name="Submissions S."/>
        </authorList>
    </citation>
    <scope>NUCLEOTIDE SEQUENCE [LARGE SCALE GENOMIC DNA]</scope>
    <source>
        <strain evidence="3">DSM 18829</strain>
    </source>
</reference>
<dbReference type="Proteomes" id="UP000184488">
    <property type="component" value="Unassembled WGS sequence"/>
</dbReference>
<accession>A0A1M6CVU6</accession>
<evidence type="ECO:0008006" key="4">
    <source>
        <dbReference type="Google" id="ProtNLM"/>
    </source>
</evidence>
<keyword evidence="3" id="KW-1185">Reference proteome</keyword>
<dbReference type="EMBL" id="FQZI01000002">
    <property type="protein sequence ID" value="SHI64858.1"/>
    <property type="molecule type" value="Genomic_DNA"/>
</dbReference>